<sequence>MRIRERLASVFKSREEFDLTSGGIAKPLFYLSLPLVITNLLQTAYNLADTFWLGQYSTDALAAISFAFPMVFFLISLALGLSVAGSVLVAQHTGAGNEERAAYAASQTVSIAIIGSIVLGLLSYPFVDEFVRLLGASPAVAVLVTEYMRVYALGLVFVFGFFMFVSLMRGYGDTITPMLVMAGTVVLNVAIDPILILGWGPVPELGVEGAAIATVFSRAIAFVVGFAIMVRGSRGVTINLRDMVPDPEFAKTLFRIGIPASIEGTGRAISINLMLVIIATFSTSVVAAYGIGTRVFSVVFLPAIALSQGVETMTGQNVGAGKPDRAAQTNRLAAKAMFVGLTVLGIVSWIAADPIVAVFTSDAAVIDIGARFLRYVAPTFGFIGIMYAYTGGFRGTGQTTVAAAISILMLGVIRVPFAWLVADPLGTPGIWLSFAISNVAGAAIAYLWFRRGGWRSTDLTGQHGRTGTPDAPDADAAVDD</sequence>
<dbReference type="PANTHER" id="PTHR43549:SF2">
    <property type="entry name" value="MULTIDRUG RESISTANCE PROTEIN NORM-RELATED"/>
    <property type="match status" value="1"/>
</dbReference>
<evidence type="ECO:0000256" key="5">
    <source>
        <dbReference type="ARBA" id="ARBA00022989"/>
    </source>
</evidence>
<protein>
    <submittedName>
        <fullName evidence="9">MATE family drug/sodium antiporter</fullName>
    </submittedName>
</protein>
<feature type="transmembrane region" description="Helical" evidence="8">
    <location>
        <begin position="147"/>
        <end position="167"/>
    </location>
</feature>
<keyword evidence="10" id="KW-1185">Reference proteome</keyword>
<dbReference type="OrthoDB" id="214119at2157"/>
<dbReference type="AlphaFoldDB" id="M0MYN0"/>
<evidence type="ECO:0000256" key="3">
    <source>
        <dbReference type="ARBA" id="ARBA00022475"/>
    </source>
</evidence>
<feature type="transmembrane region" description="Helical" evidence="8">
    <location>
        <begin position="428"/>
        <end position="449"/>
    </location>
</feature>
<dbReference type="Pfam" id="PF01554">
    <property type="entry name" value="MatE"/>
    <property type="match status" value="2"/>
</dbReference>
<feature type="transmembrane region" description="Helical" evidence="8">
    <location>
        <begin position="28"/>
        <end position="48"/>
    </location>
</feature>
<evidence type="ECO:0000256" key="7">
    <source>
        <dbReference type="SAM" id="MobiDB-lite"/>
    </source>
</evidence>
<proteinExistence type="predicted"/>
<keyword evidence="2" id="KW-0813">Transport</keyword>
<dbReference type="CDD" id="cd13142">
    <property type="entry name" value="MATE_like_12"/>
    <property type="match status" value="1"/>
</dbReference>
<comment type="caution">
    <text evidence="9">The sequence shown here is derived from an EMBL/GenBank/DDBJ whole genome shotgun (WGS) entry which is preliminary data.</text>
</comment>
<keyword evidence="6 8" id="KW-0472">Membrane</keyword>
<dbReference type="Proteomes" id="UP000011625">
    <property type="component" value="Unassembled WGS sequence"/>
</dbReference>
<feature type="transmembrane region" description="Helical" evidence="8">
    <location>
        <begin position="332"/>
        <end position="352"/>
    </location>
</feature>
<evidence type="ECO:0000256" key="2">
    <source>
        <dbReference type="ARBA" id="ARBA00022448"/>
    </source>
</evidence>
<feature type="transmembrane region" description="Helical" evidence="8">
    <location>
        <begin position="372"/>
        <end position="389"/>
    </location>
</feature>
<dbReference type="PATRIC" id="fig|1227456.3.peg.2880"/>
<dbReference type="STRING" id="1227456.C450_14212"/>
<dbReference type="InterPro" id="IPR052031">
    <property type="entry name" value="Membrane_Transporter-Flippase"/>
</dbReference>
<evidence type="ECO:0000256" key="8">
    <source>
        <dbReference type="SAM" id="Phobius"/>
    </source>
</evidence>
<keyword evidence="5 8" id="KW-1133">Transmembrane helix</keyword>
<comment type="subcellular location">
    <subcellularLocation>
        <location evidence="1">Cell membrane</location>
        <topology evidence="1">Multi-pass membrane protein</topology>
    </subcellularLocation>
</comment>
<feature type="transmembrane region" description="Helical" evidence="8">
    <location>
        <begin position="271"/>
        <end position="292"/>
    </location>
</feature>
<dbReference type="GO" id="GO:0005886">
    <property type="term" value="C:plasma membrane"/>
    <property type="evidence" value="ECO:0007669"/>
    <property type="project" value="UniProtKB-SubCell"/>
</dbReference>
<feature type="transmembrane region" description="Helical" evidence="8">
    <location>
        <begin position="179"/>
        <end position="199"/>
    </location>
</feature>
<dbReference type="GO" id="GO:0042910">
    <property type="term" value="F:xenobiotic transmembrane transporter activity"/>
    <property type="evidence" value="ECO:0007669"/>
    <property type="project" value="InterPro"/>
</dbReference>
<reference evidence="9 10" key="1">
    <citation type="journal article" date="2014" name="PLoS Genet.">
        <title>Phylogenetically driven sequencing of extremely halophilic archaea reveals strategies for static and dynamic osmo-response.</title>
        <authorList>
            <person name="Becker E.A."/>
            <person name="Seitzer P.M."/>
            <person name="Tritt A."/>
            <person name="Larsen D."/>
            <person name="Krusor M."/>
            <person name="Yao A.I."/>
            <person name="Wu D."/>
            <person name="Madern D."/>
            <person name="Eisen J.A."/>
            <person name="Darling A.E."/>
            <person name="Facciotti M.T."/>
        </authorList>
    </citation>
    <scope>NUCLEOTIDE SEQUENCE [LARGE SCALE GENOMIC DNA]</scope>
    <source>
        <strain evidence="9 10">DSM 8989</strain>
    </source>
</reference>
<dbReference type="EMBL" id="AOME01000070">
    <property type="protein sequence ID" value="EMA50837.1"/>
    <property type="molecule type" value="Genomic_DNA"/>
</dbReference>
<dbReference type="PIRSF" id="PIRSF006603">
    <property type="entry name" value="DinF"/>
    <property type="match status" value="1"/>
</dbReference>
<gene>
    <name evidence="9" type="ORF">C450_14212</name>
</gene>
<feature type="transmembrane region" description="Helical" evidence="8">
    <location>
        <begin position="211"/>
        <end position="230"/>
    </location>
</feature>
<dbReference type="InterPro" id="IPR048279">
    <property type="entry name" value="MdtK-like"/>
</dbReference>
<organism evidence="9 10">
    <name type="scientific">Halococcus salifodinae DSM 8989</name>
    <dbReference type="NCBI Taxonomy" id="1227456"/>
    <lineage>
        <taxon>Archaea</taxon>
        <taxon>Methanobacteriati</taxon>
        <taxon>Methanobacteriota</taxon>
        <taxon>Stenosarchaea group</taxon>
        <taxon>Halobacteria</taxon>
        <taxon>Halobacteriales</taxon>
        <taxon>Halococcaceae</taxon>
        <taxon>Halococcus</taxon>
    </lineage>
</organism>
<feature type="transmembrane region" description="Helical" evidence="8">
    <location>
        <begin position="101"/>
        <end position="127"/>
    </location>
</feature>
<feature type="transmembrane region" description="Helical" evidence="8">
    <location>
        <begin position="60"/>
        <end position="89"/>
    </location>
</feature>
<evidence type="ECO:0000256" key="4">
    <source>
        <dbReference type="ARBA" id="ARBA00022692"/>
    </source>
</evidence>
<keyword evidence="4 8" id="KW-0812">Transmembrane</keyword>
<feature type="transmembrane region" description="Helical" evidence="8">
    <location>
        <begin position="298"/>
        <end position="320"/>
    </location>
</feature>
<dbReference type="NCBIfam" id="TIGR00797">
    <property type="entry name" value="matE"/>
    <property type="match status" value="1"/>
</dbReference>
<evidence type="ECO:0000313" key="10">
    <source>
        <dbReference type="Proteomes" id="UP000011625"/>
    </source>
</evidence>
<name>M0MYN0_9EURY</name>
<feature type="region of interest" description="Disordered" evidence="7">
    <location>
        <begin position="459"/>
        <end position="480"/>
    </location>
</feature>
<evidence type="ECO:0000256" key="6">
    <source>
        <dbReference type="ARBA" id="ARBA00023136"/>
    </source>
</evidence>
<dbReference type="PANTHER" id="PTHR43549">
    <property type="entry name" value="MULTIDRUG RESISTANCE PROTEIN YPNP-RELATED"/>
    <property type="match status" value="1"/>
</dbReference>
<feature type="transmembrane region" description="Helical" evidence="8">
    <location>
        <begin position="401"/>
        <end position="422"/>
    </location>
</feature>
<dbReference type="InterPro" id="IPR002528">
    <property type="entry name" value="MATE_fam"/>
</dbReference>
<accession>M0MYN0</accession>
<evidence type="ECO:0000256" key="1">
    <source>
        <dbReference type="ARBA" id="ARBA00004651"/>
    </source>
</evidence>
<evidence type="ECO:0000313" key="9">
    <source>
        <dbReference type="EMBL" id="EMA50837.1"/>
    </source>
</evidence>
<dbReference type="RefSeq" id="WP_005044470.1">
    <property type="nucleotide sequence ID" value="NZ_AOME01000070.1"/>
</dbReference>
<dbReference type="GO" id="GO:0015297">
    <property type="term" value="F:antiporter activity"/>
    <property type="evidence" value="ECO:0007669"/>
    <property type="project" value="InterPro"/>
</dbReference>
<keyword evidence="3" id="KW-1003">Cell membrane</keyword>